<dbReference type="GO" id="GO:0020037">
    <property type="term" value="F:heme binding"/>
    <property type="evidence" value="ECO:0007669"/>
    <property type="project" value="UniProtKB-UniRule"/>
</dbReference>
<evidence type="ECO:0000313" key="5">
    <source>
        <dbReference type="Proteomes" id="UP000298173"/>
    </source>
</evidence>
<keyword evidence="1" id="KW-0349">Heme</keyword>
<dbReference type="InterPro" id="IPR022939">
    <property type="entry name" value="Nb(III)_bact/plant"/>
</dbReference>
<reference evidence="4 5" key="1">
    <citation type="submission" date="2019-03" db="EMBL/GenBank/DDBJ databases">
        <title>Genomics of glacier-inhabiting Cryobacterium strains.</title>
        <authorList>
            <person name="Liu Q."/>
            <person name="Xin Y.-H."/>
        </authorList>
    </citation>
    <scope>NUCLEOTIDE SEQUENCE [LARGE SCALE GENOMIC DNA]</scope>
    <source>
        <strain evidence="4 5">HLT2-23</strain>
    </source>
</reference>
<dbReference type="CDD" id="cd07828">
    <property type="entry name" value="lipocalin_heme-bd-THAP4-like"/>
    <property type="match status" value="1"/>
</dbReference>
<sequence length="287" mass="30109">MFDLPVGLPSELVPLSWLIGVWEGSGVLEYKIGDESVSRTFGHRISFSHDGLPHLNYSSYTWLEPVTPSEADAASANPHVAAGTDATSSASDSVGTDAAAETDVTGRRSAAETDAAETDAPGTGAVSETDAASETHAAASAETHALILPPEMMSDERTPLVTETGYWRLSRHQGDGDPGPGMLPGAGERPFTSAAAVETLRNRDGGFDIEVTLVHPGGVAELYLGQVKGPRIDLATDAVLRTAGAKPYAAATRLYGLVDNHLLWAWDIAALGQDLRTHASGRLARVQ</sequence>
<evidence type="ECO:0000256" key="2">
    <source>
        <dbReference type="SAM" id="MobiDB-lite"/>
    </source>
</evidence>
<dbReference type="EC" id="5.99.-.-" evidence="1"/>
<dbReference type="EMBL" id="SOEY01000021">
    <property type="protein sequence ID" value="TFB71958.1"/>
    <property type="molecule type" value="Genomic_DNA"/>
</dbReference>
<dbReference type="InterPro" id="IPR014878">
    <property type="entry name" value="THAP4-like_heme-bd"/>
</dbReference>
<evidence type="ECO:0000256" key="1">
    <source>
        <dbReference type="HAMAP-Rule" id="MF_01297"/>
    </source>
</evidence>
<comment type="cofactor">
    <cofactor evidence="1">
        <name>heme b</name>
        <dbReference type="ChEBI" id="CHEBI:60344"/>
    </cofactor>
    <text evidence="1">Binds 1 heme b group per subunit, that coordinates a highly solvent-exposed Fe(III) atom.</text>
</comment>
<dbReference type="OrthoDB" id="4804006at2"/>
<dbReference type="InterPro" id="IPR045165">
    <property type="entry name" value="Nitrobindin"/>
</dbReference>
<evidence type="ECO:0000313" key="4">
    <source>
        <dbReference type="EMBL" id="TFB71958.1"/>
    </source>
</evidence>
<dbReference type="PANTHER" id="PTHR15854">
    <property type="entry name" value="THAP4 PROTEIN"/>
    <property type="match status" value="1"/>
</dbReference>
<comment type="caution">
    <text evidence="1">Lacks conserved residue(s) required for the propagation of feature annotation.</text>
</comment>
<comment type="similarity">
    <text evidence="1">Belongs to the nitrobindin family.</text>
</comment>
<dbReference type="HAMAP" id="MF_01297">
    <property type="entry name" value="nitrobindin"/>
    <property type="match status" value="1"/>
</dbReference>
<feature type="domain" description="THAP4-like heme-binding" evidence="3">
    <location>
        <begin position="155"/>
        <end position="285"/>
    </location>
</feature>
<keyword evidence="1" id="KW-0408">Iron</keyword>
<comment type="catalytic activity">
    <reaction evidence="1">
        <text>peroxynitrite = nitrate</text>
        <dbReference type="Rhea" id="RHEA:63116"/>
        <dbReference type="ChEBI" id="CHEBI:17632"/>
        <dbReference type="ChEBI" id="CHEBI:25941"/>
    </reaction>
</comment>
<name>A0A4R8UWR8_9MICO</name>
<dbReference type="InterPro" id="IPR012674">
    <property type="entry name" value="Calycin"/>
</dbReference>
<dbReference type="Gene3D" id="2.40.128.20">
    <property type="match status" value="1"/>
</dbReference>
<evidence type="ECO:0000259" key="3">
    <source>
        <dbReference type="Pfam" id="PF08768"/>
    </source>
</evidence>
<feature type="domain" description="THAP4-like heme-binding" evidence="3">
    <location>
        <begin position="11"/>
        <end position="63"/>
    </location>
</feature>
<keyword evidence="1" id="KW-0413">Isomerase</keyword>
<protein>
    <recommendedName>
        <fullName evidence="1">Peroxynitrite isomerase</fullName>
        <ecNumber evidence="1">5.99.-.-</ecNumber>
    </recommendedName>
    <alternativeName>
        <fullName evidence="1">Ferric nitrobindin</fullName>
        <shortName evidence="1">Nb(III)</shortName>
    </alternativeName>
</protein>
<feature type="binding site" description="axial binding residue" evidence="1">
    <location>
        <position position="278"/>
    </location>
    <ligand>
        <name>heme b</name>
        <dbReference type="ChEBI" id="CHEBI:60344"/>
    </ligand>
    <ligandPart>
        <name>Fe</name>
        <dbReference type="ChEBI" id="CHEBI:18248"/>
    </ligandPart>
</feature>
<feature type="compositionally biased region" description="Low complexity" evidence="2">
    <location>
        <begin position="80"/>
        <end position="99"/>
    </location>
</feature>
<dbReference type="Proteomes" id="UP000298173">
    <property type="component" value="Unassembled WGS sequence"/>
</dbReference>
<dbReference type="SUPFAM" id="SSF50814">
    <property type="entry name" value="Lipocalins"/>
    <property type="match status" value="2"/>
</dbReference>
<accession>A0A4R8UWR8</accession>
<comment type="domain">
    <text evidence="1">Forms a 10-stranded antiparallel beta-barrel structure able to accommodate a hydrophobic ligand in its interior. In fact, this fold hosts the heme group, which is located in a wide surface cleft.</text>
</comment>
<feature type="binding site" evidence="1">
    <location>
        <position position="246"/>
    </location>
    <ligand>
        <name>heme b</name>
        <dbReference type="ChEBI" id="CHEBI:60344"/>
    </ligand>
</feature>
<keyword evidence="1" id="KW-0479">Metal-binding</keyword>
<keyword evidence="5" id="KW-1185">Reference proteome</keyword>
<dbReference type="Pfam" id="PF08768">
    <property type="entry name" value="THAP4_heme-bd"/>
    <property type="match status" value="2"/>
</dbReference>
<feature type="short sequence motif" description="GXWXGXG" evidence="1">
    <location>
        <begin position="20"/>
        <end position="26"/>
    </location>
</feature>
<dbReference type="GO" id="GO:0062213">
    <property type="term" value="F:peroxynitrite isomerase activity"/>
    <property type="evidence" value="ECO:0007669"/>
    <property type="project" value="UniProtKB-UniRule"/>
</dbReference>
<feature type="region of interest" description="Disordered" evidence="2">
    <location>
        <begin position="73"/>
        <end position="138"/>
    </location>
</feature>
<organism evidence="4 5">
    <name type="scientific">Cryobacterium glaciale</name>
    <dbReference type="NCBI Taxonomy" id="1259145"/>
    <lineage>
        <taxon>Bacteria</taxon>
        <taxon>Bacillati</taxon>
        <taxon>Actinomycetota</taxon>
        <taxon>Actinomycetes</taxon>
        <taxon>Micrococcales</taxon>
        <taxon>Microbacteriaceae</taxon>
        <taxon>Cryobacterium</taxon>
    </lineage>
</organism>
<dbReference type="PANTHER" id="PTHR15854:SF4">
    <property type="entry name" value="PEROXYNITRITE ISOMERASE THAP4"/>
    <property type="match status" value="1"/>
</dbReference>
<gene>
    <name evidence="4" type="ORF">E3O06_11060</name>
</gene>
<comment type="caution">
    <text evidence="4">The sequence shown here is derived from an EMBL/GenBank/DDBJ whole genome shotgun (WGS) entry which is preliminary data.</text>
</comment>
<proteinExistence type="inferred from homology"/>
<dbReference type="AlphaFoldDB" id="A0A4R8UWR8"/>
<comment type="pathway">
    <text evidence="1">Nitrogen metabolism.</text>
</comment>
<comment type="function">
    <text evidence="1">Heme-binding protein able to scavenge peroxynitrite and to protect free L-tyrosine against peroxynitrite-mediated nitration, by acting as a peroxynitrite isomerase that converts peroxynitrite to nitrate. Therefore, this protein likely plays a role in peroxynitrite sensing and in the detoxification of reactive nitrogen and oxygen species (RNS and ROS, respectively). Is able to bind nitric oxide (NO) in vitro, but may act as a sensor of peroxynitrite levels in vivo.</text>
</comment>
<dbReference type="GO" id="GO:0046872">
    <property type="term" value="F:metal ion binding"/>
    <property type="evidence" value="ECO:0007669"/>
    <property type="project" value="UniProtKB-KW"/>
</dbReference>